<proteinExistence type="predicted"/>
<comment type="caution">
    <text evidence="3">The sequence shown here is derived from an EMBL/GenBank/DDBJ whole genome shotgun (WGS) entry which is preliminary data.</text>
</comment>
<dbReference type="AlphaFoldDB" id="A0A0Q0ZA21"/>
<dbReference type="Pfam" id="PF13385">
    <property type="entry name" value="Laminin_G_3"/>
    <property type="match status" value="1"/>
</dbReference>
<dbReference type="InterPro" id="IPR004843">
    <property type="entry name" value="Calcineurin-like_PHP"/>
</dbReference>
<evidence type="ECO:0000313" key="3">
    <source>
        <dbReference type="EMBL" id="KQB86615.1"/>
    </source>
</evidence>
<keyword evidence="1" id="KW-0732">Signal</keyword>
<dbReference type="SUPFAM" id="SSF56300">
    <property type="entry name" value="Metallo-dependent phosphatases"/>
    <property type="match status" value="1"/>
</dbReference>
<dbReference type="Pfam" id="PF00149">
    <property type="entry name" value="Metallophos"/>
    <property type="match status" value="1"/>
</dbReference>
<feature type="signal peptide" evidence="1">
    <location>
        <begin position="1"/>
        <end position="26"/>
    </location>
</feature>
<sequence>MPTSLPKMKRRQFLSLSALGALSATALYPTLARAQASAAAGSGFTIGVLPDTQFYSRYATPDTGNLYRARYGSEPYEAQTRWLVEHREELGIAFTTHLGDIVDQAEVIQEWDVANAAMSILDNAAMPYSLLPGNHDLSEQEPTHFSEYFPASRSKAFSTFRERYSAPNSECEYHIFHAAGRQFLVLALAWRADDAALDWAQSVLNSHRDIPTILTSHEITGIKPDGEVFLTEEYGEHLWERLIYPNSQIFLTIAGHHHGAGYTTRTNAQGREVIHVLQDYQMAYQGGNGLMGLLHFDLAAATLTMTAFSPWVALKPVESLNQFDQILLEEPDSWTLPLHLPPAPEATAPDYTERTRGLITAGYSAPHIDPGQLPTSAEDYPHVPAAVHWRPSASTPGRLIDVSGNNNHATAADPGGLRIITGAHPLSADGAALYWQRPHRSWLRTDKDAPLNSLTFEEGYTLETFLYIDPAFGEENHWMGALGRLGQRGGEEPEEPPAVMAVSSLREVQWSAVATQGNTGGTSNWSHEVPVGRWLHVAVVNDPARGSIEMFVDHAPILRDVLGASGLATANEPWLIGASIWAGQPDTPWVGGIGETRVVAKPLGREEWLTGWGK</sequence>
<protein>
    <recommendedName>
        <fullName evidence="2">Calcineurin-like phosphoesterase domain-containing protein</fullName>
    </recommendedName>
</protein>
<keyword evidence="4" id="KW-1185">Reference proteome</keyword>
<dbReference type="PANTHER" id="PTHR43143">
    <property type="entry name" value="METALLOPHOSPHOESTERASE, CALCINEURIN SUPERFAMILY"/>
    <property type="match status" value="1"/>
</dbReference>
<dbReference type="InterPro" id="IPR029052">
    <property type="entry name" value="Metallo-depent_PP-like"/>
</dbReference>
<gene>
    <name evidence="3" type="ORF">Clow_00823</name>
</gene>
<accession>A0A0Q0ZA21</accession>
<feature type="domain" description="Calcineurin-like phosphoesterase" evidence="2">
    <location>
        <begin position="45"/>
        <end position="258"/>
    </location>
</feature>
<reference evidence="3 4" key="1">
    <citation type="submission" date="2015-10" db="EMBL/GenBank/DDBJ databases">
        <title>Corynebacteirum lowii and Corynebacterium oculi species nova, derived from human clinical disease and and emended description of Corynebacterium mastiditis.</title>
        <authorList>
            <person name="Bernard K."/>
            <person name="Pacheco A.L."/>
            <person name="Mcdougall C."/>
            <person name="Burtx T."/>
            <person name="Weibe D."/>
            <person name="Tyler S."/>
            <person name="Olson A.B."/>
            <person name="Cnockaert M."/>
            <person name="Eguchi H."/>
            <person name="Kuwahara T."/>
            <person name="Nakayama-Imaohji H."/>
            <person name="Boudewijins M."/>
            <person name="Van Hoecke F."/>
            <person name="Bernier A.-M."/>
            <person name="Vandamme P."/>
        </authorList>
    </citation>
    <scope>NUCLEOTIDE SEQUENCE [LARGE SCALE GENOMIC DNA]</scope>
    <source>
        <strain evidence="3 4">NML 130206</strain>
    </source>
</reference>
<dbReference type="InterPro" id="IPR006311">
    <property type="entry name" value="TAT_signal"/>
</dbReference>
<dbReference type="Gene3D" id="3.60.21.10">
    <property type="match status" value="1"/>
</dbReference>
<dbReference type="Proteomes" id="UP000050488">
    <property type="component" value="Unassembled WGS sequence"/>
</dbReference>
<name>A0A0Q0ZA21_9CORY</name>
<dbReference type="InterPro" id="IPR051918">
    <property type="entry name" value="STPP_CPPED1"/>
</dbReference>
<evidence type="ECO:0000259" key="2">
    <source>
        <dbReference type="Pfam" id="PF00149"/>
    </source>
</evidence>
<dbReference type="PATRIC" id="fig|1544413.3.peg.825"/>
<dbReference type="SUPFAM" id="SSF49899">
    <property type="entry name" value="Concanavalin A-like lectins/glucanases"/>
    <property type="match status" value="1"/>
</dbReference>
<dbReference type="PANTHER" id="PTHR43143:SF5">
    <property type="entry name" value="SECRETED PROTEIN"/>
    <property type="match status" value="1"/>
</dbReference>
<dbReference type="GO" id="GO:0016787">
    <property type="term" value="F:hydrolase activity"/>
    <property type="evidence" value="ECO:0007669"/>
    <property type="project" value="InterPro"/>
</dbReference>
<dbReference type="EMBL" id="LKEV01000002">
    <property type="protein sequence ID" value="KQB86615.1"/>
    <property type="molecule type" value="Genomic_DNA"/>
</dbReference>
<evidence type="ECO:0000256" key="1">
    <source>
        <dbReference type="SAM" id="SignalP"/>
    </source>
</evidence>
<organism evidence="3 4">
    <name type="scientific">Corynebacterium lowii</name>
    <dbReference type="NCBI Taxonomy" id="1544413"/>
    <lineage>
        <taxon>Bacteria</taxon>
        <taxon>Bacillati</taxon>
        <taxon>Actinomycetota</taxon>
        <taxon>Actinomycetes</taxon>
        <taxon>Mycobacteriales</taxon>
        <taxon>Corynebacteriaceae</taxon>
        <taxon>Corynebacterium</taxon>
    </lineage>
</organism>
<feature type="chain" id="PRO_5038662522" description="Calcineurin-like phosphoesterase domain-containing protein" evidence="1">
    <location>
        <begin position="27"/>
        <end position="614"/>
    </location>
</feature>
<dbReference type="InterPro" id="IPR013320">
    <property type="entry name" value="ConA-like_dom_sf"/>
</dbReference>
<evidence type="ECO:0000313" key="4">
    <source>
        <dbReference type="Proteomes" id="UP000050488"/>
    </source>
</evidence>
<dbReference type="STRING" id="1544413.Clow_00823"/>
<dbReference type="Gene3D" id="2.60.120.200">
    <property type="match status" value="1"/>
</dbReference>
<dbReference type="PROSITE" id="PS51318">
    <property type="entry name" value="TAT"/>
    <property type="match status" value="1"/>
</dbReference>